<feature type="compositionally biased region" description="Basic and acidic residues" evidence="2">
    <location>
        <begin position="230"/>
        <end position="243"/>
    </location>
</feature>
<keyword evidence="3" id="KW-0732">Signal</keyword>
<feature type="compositionally biased region" description="Polar residues" evidence="2">
    <location>
        <begin position="423"/>
        <end position="434"/>
    </location>
</feature>
<dbReference type="InterPro" id="IPR029058">
    <property type="entry name" value="AB_hydrolase_fold"/>
</dbReference>
<dbReference type="EMBL" id="LVLJ01000035">
    <property type="protein sequence ID" value="OAE35930.1"/>
    <property type="molecule type" value="Genomic_DNA"/>
</dbReference>
<feature type="region of interest" description="Disordered" evidence="2">
    <location>
        <begin position="84"/>
        <end position="133"/>
    </location>
</feature>
<keyword evidence="5" id="KW-1185">Reference proteome</keyword>
<accession>A0A176WS32</accession>
<comment type="caution">
    <text evidence="4">The sequence shown here is derived from an EMBL/GenBank/DDBJ whole genome shotgun (WGS) entry which is preliminary data.</text>
</comment>
<name>A0A176WS32_MARPO</name>
<gene>
    <name evidence="4" type="ORF">AXG93_1278s1040</name>
</gene>
<feature type="compositionally biased region" description="Basic residues" evidence="2">
    <location>
        <begin position="303"/>
        <end position="315"/>
    </location>
</feature>
<feature type="signal peptide" evidence="3">
    <location>
        <begin position="1"/>
        <end position="27"/>
    </location>
</feature>
<feature type="compositionally biased region" description="Low complexity" evidence="2">
    <location>
        <begin position="316"/>
        <end position="326"/>
    </location>
</feature>
<dbReference type="AlphaFoldDB" id="A0A176WS32"/>
<keyword evidence="1" id="KW-0175">Coiled coil</keyword>
<proteinExistence type="predicted"/>
<feature type="compositionally biased region" description="Basic and acidic residues" evidence="2">
    <location>
        <begin position="1058"/>
        <end position="1067"/>
    </location>
</feature>
<evidence type="ECO:0000256" key="1">
    <source>
        <dbReference type="SAM" id="Coils"/>
    </source>
</evidence>
<feature type="compositionally biased region" description="Basic and acidic residues" evidence="2">
    <location>
        <begin position="1032"/>
        <end position="1043"/>
    </location>
</feature>
<dbReference type="SUPFAM" id="SSF53474">
    <property type="entry name" value="alpha/beta-Hydrolases"/>
    <property type="match status" value="1"/>
</dbReference>
<feature type="region of interest" description="Disordered" evidence="2">
    <location>
        <begin position="1030"/>
        <end position="1107"/>
    </location>
</feature>
<evidence type="ECO:0000313" key="5">
    <source>
        <dbReference type="Proteomes" id="UP000077202"/>
    </source>
</evidence>
<sequence>MSISSNVPLQLTVAVLAVVTVIQGSFAVPVQNFESQFCRKFVEPYGYICAEYRTQSEDGYMLVVHRIGSRRRILQHRLPVPDMSEIPPMSCENQEHPFNSPGCLPLQPPSTQEDLPKSDEGSPHNGDDSAINNIADQNFPYQVDQIPSSNEVLPYVGEHSLEDRKSEQLLPYERSHLWGGHAISGCDENEPSELCQRQIELPPVIDRSLDPDLILEPLMTTSESTQTRTYGHEGFTKESDGGKSGKTSSGNLPLAPVTSFPEPSRKYLSNGRSYATDRNGSIASDEKADNPQSSTSSPPAARQHPHHRHHSHHNSSHTTTATSPATKANGPDRGSVGIAPSGGAVHSAPEPSTSDGSFLIVQSEAPGSQYSAPQSPLSDGSSITIQSIAPSPVHSPSQPSFSDGPSVRVQSAAPSPVYYAPEQSVSDGPSTLVQSEAPAPDSSLTEGSSMSEPSEAPVSSPNQAPSAGPSEALSPSPMVDQVFQEFVEGRDPVLLMHQEFMSGESWFQFTESTDRLLPFLLLDAGFDVWIGHERATFWSHDHVHFHPNEQSYWNWTWDDHARSDVPAFLELINEITRLNVHYIGISQSATVGAAAATMPRSSRLIKSLTLIGPTMFRGNSSSLMLEAWAFLFGSAVDQSAWDEGYQNGAFNFSRAFPVTTITGQGPLALVMGTISGPNCCLGSAVVSFNNGWDGTTSFKNLLHYQQGVRTNTWSHYDYRSPVNNTLAYGVPYAPAYYPEDIPPYLPVLVIYGGQDEYAPPNGNRREKQQLPSQHSALSHRGVQVESSVEDISGSDIPLFTTVIRIAQELVDEMKDINNDKEAEKEDVVLEDTSKEENRESKADLPGVASAEPESPSKGQKCDATSSAMEIEALAVDLERSTEPVAGSSRSERKKQKQLQSVENCPEEREQPAPAAPVRKGPSKIKKFFSWAGDVEIILSNILREDKASGSTIPASRVHPYWMTVVERLARERIFVSEVQVTEKVRRMKRKYSTIWRIGPDLWRSDHELRLFNIWDKIWGTGAHVGRLTQAKEVSDKSTEKLCGDEEQATGRPSTSTRKPSESSESAREFPVVQRQELAVGKSALTDEAREAKGKSKRPTEGRPAIASEPRLFPPLIPRIGNASDRGVEAAHIEPGGIDSARRKKPKAPVPTIALQLSRTLRDVSTVVQEFRDSCLEHIEATRKETAAIVDDARCYALGRKHRCTPSCSSCWCSDSQGLFRGLKRDDLLHRCPCSRASDEMREQLFVLRSQEIEMEEKQLEIELKRVQLAKEIAKRLGHFD</sequence>
<evidence type="ECO:0000313" key="4">
    <source>
        <dbReference type="EMBL" id="OAE35930.1"/>
    </source>
</evidence>
<feature type="region of interest" description="Disordered" evidence="2">
    <location>
        <begin position="219"/>
        <end position="475"/>
    </location>
</feature>
<feature type="region of interest" description="Disordered" evidence="2">
    <location>
        <begin position="877"/>
        <end position="920"/>
    </location>
</feature>
<feature type="compositionally biased region" description="Basic and acidic residues" evidence="2">
    <location>
        <begin position="1084"/>
        <end position="1100"/>
    </location>
</feature>
<feature type="compositionally biased region" description="Polar residues" evidence="2">
    <location>
        <begin position="219"/>
        <end position="229"/>
    </location>
</feature>
<feature type="chain" id="PRO_5008052681" description="Partial AB-hydrolase lipase domain-containing protein" evidence="3">
    <location>
        <begin position="28"/>
        <end position="1280"/>
    </location>
</feature>
<organism evidence="4 5">
    <name type="scientific">Marchantia polymorpha subsp. ruderalis</name>
    <dbReference type="NCBI Taxonomy" id="1480154"/>
    <lineage>
        <taxon>Eukaryota</taxon>
        <taxon>Viridiplantae</taxon>
        <taxon>Streptophyta</taxon>
        <taxon>Embryophyta</taxon>
        <taxon>Marchantiophyta</taxon>
        <taxon>Marchantiopsida</taxon>
        <taxon>Marchantiidae</taxon>
        <taxon>Marchantiales</taxon>
        <taxon>Marchantiaceae</taxon>
        <taxon>Marchantia</taxon>
    </lineage>
</organism>
<feature type="compositionally biased region" description="Polar residues" evidence="2">
    <location>
        <begin position="442"/>
        <end position="465"/>
    </location>
</feature>
<dbReference type="Proteomes" id="UP000077202">
    <property type="component" value="Unassembled WGS sequence"/>
</dbReference>
<feature type="coiled-coil region" evidence="1">
    <location>
        <begin position="1247"/>
        <end position="1276"/>
    </location>
</feature>
<feature type="compositionally biased region" description="Polar residues" evidence="2">
    <location>
        <begin position="365"/>
        <end position="413"/>
    </location>
</feature>
<feature type="region of interest" description="Disordered" evidence="2">
    <location>
        <begin position="758"/>
        <end position="790"/>
    </location>
</feature>
<evidence type="ECO:0000256" key="2">
    <source>
        <dbReference type="SAM" id="MobiDB-lite"/>
    </source>
</evidence>
<reference evidence="4" key="1">
    <citation type="submission" date="2016-03" db="EMBL/GenBank/DDBJ databases">
        <title>Mechanisms controlling the formation of the plant cell surface in tip-growing cells are functionally conserved among land plants.</title>
        <authorList>
            <person name="Honkanen S."/>
            <person name="Jones V.A."/>
            <person name="Morieri G."/>
            <person name="Champion C."/>
            <person name="Hetherington A.J."/>
            <person name="Kelly S."/>
            <person name="Saint-Marcoux D."/>
            <person name="Proust H."/>
            <person name="Prescott H."/>
            <person name="Dolan L."/>
        </authorList>
    </citation>
    <scope>NUCLEOTIDE SEQUENCE [LARGE SCALE GENOMIC DNA]</scope>
    <source>
        <tissue evidence="4">Whole gametophyte</tissue>
    </source>
</reference>
<evidence type="ECO:0008006" key="6">
    <source>
        <dbReference type="Google" id="ProtNLM"/>
    </source>
</evidence>
<feature type="region of interest" description="Disordered" evidence="2">
    <location>
        <begin position="816"/>
        <end position="864"/>
    </location>
</feature>
<protein>
    <recommendedName>
        <fullName evidence="6">Partial AB-hydrolase lipase domain-containing protein</fullName>
    </recommendedName>
</protein>
<dbReference type="Gene3D" id="3.40.50.1820">
    <property type="entry name" value="alpha/beta hydrolase"/>
    <property type="match status" value="1"/>
</dbReference>
<dbReference type="PANTHER" id="PTHR11005">
    <property type="entry name" value="LYSOSOMAL ACID LIPASE-RELATED"/>
    <property type="match status" value="1"/>
</dbReference>
<feature type="compositionally biased region" description="Polar residues" evidence="2">
    <location>
        <begin position="270"/>
        <end position="282"/>
    </location>
</feature>
<feature type="compositionally biased region" description="Basic and acidic residues" evidence="2">
    <location>
        <begin position="816"/>
        <end position="842"/>
    </location>
</feature>
<evidence type="ECO:0000256" key="3">
    <source>
        <dbReference type="SAM" id="SignalP"/>
    </source>
</evidence>
<feature type="compositionally biased region" description="Basic and acidic residues" evidence="2">
    <location>
        <begin position="114"/>
        <end position="127"/>
    </location>
</feature>